<feature type="compositionally biased region" description="Basic and acidic residues" evidence="1">
    <location>
        <begin position="208"/>
        <end position="220"/>
    </location>
</feature>
<feature type="region of interest" description="Disordered" evidence="1">
    <location>
        <begin position="67"/>
        <end position="251"/>
    </location>
</feature>
<evidence type="ECO:0000313" key="2">
    <source>
        <dbReference type="EMBL" id="OAQ72904.2"/>
    </source>
</evidence>
<name>A0A179G4W2_METCM</name>
<gene>
    <name evidence="2" type="ORF">VFPPC_00750</name>
</gene>
<feature type="compositionally biased region" description="Acidic residues" evidence="1">
    <location>
        <begin position="221"/>
        <end position="233"/>
    </location>
</feature>
<proteinExistence type="predicted"/>
<dbReference type="Proteomes" id="UP000078397">
    <property type="component" value="Unassembled WGS sequence"/>
</dbReference>
<organism evidence="2 3">
    <name type="scientific">Pochonia chlamydosporia 170</name>
    <dbReference type="NCBI Taxonomy" id="1380566"/>
    <lineage>
        <taxon>Eukaryota</taxon>
        <taxon>Fungi</taxon>
        <taxon>Dikarya</taxon>
        <taxon>Ascomycota</taxon>
        <taxon>Pezizomycotina</taxon>
        <taxon>Sordariomycetes</taxon>
        <taxon>Hypocreomycetidae</taxon>
        <taxon>Hypocreales</taxon>
        <taxon>Clavicipitaceae</taxon>
        <taxon>Pochonia</taxon>
    </lineage>
</organism>
<protein>
    <recommendedName>
        <fullName evidence="4">Myb-like domain-containing protein</fullName>
    </recommendedName>
</protein>
<accession>A0A179G4W2</accession>
<evidence type="ECO:0000256" key="1">
    <source>
        <dbReference type="SAM" id="MobiDB-lite"/>
    </source>
</evidence>
<dbReference type="EMBL" id="LSBJ02000001">
    <property type="protein sequence ID" value="OAQ72904.2"/>
    <property type="molecule type" value="Genomic_DNA"/>
</dbReference>
<dbReference type="KEGG" id="pchm:VFPPC_00750"/>
<feature type="compositionally biased region" description="Acidic residues" evidence="1">
    <location>
        <begin position="193"/>
        <end position="207"/>
    </location>
</feature>
<evidence type="ECO:0008006" key="4">
    <source>
        <dbReference type="Google" id="ProtNLM"/>
    </source>
</evidence>
<dbReference type="AlphaFoldDB" id="A0A179G4W2"/>
<dbReference type="STRING" id="1380566.A0A179G4W2"/>
<keyword evidence="3" id="KW-1185">Reference proteome</keyword>
<dbReference type="OrthoDB" id="4525115at2759"/>
<feature type="compositionally biased region" description="Polar residues" evidence="1">
    <location>
        <begin position="132"/>
        <end position="150"/>
    </location>
</feature>
<comment type="caution">
    <text evidence="2">The sequence shown here is derived from an EMBL/GenBank/DDBJ whole genome shotgun (WGS) entry which is preliminary data.</text>
</comment>
<sequence>MNHKNWNDRADKDLFFTILSVKNIGVISGGEWTTIGNHMRSMGYGFTNEGCRQHFQGLRRLQNKAESKAAALPETTRRVDPTWNPITRRPGPGRGRPKKLSVGNAEGESLHVVPGAGITPIPIPVPGALPTPGTTQEAQTPDQKQIQQQLPPHDKEKEDAATAATPETTALTTGTPATAPTATETADATDGTPMDEDVDQDAANAEEPEQHPAKRQKLDTQEAEQEQPLDDEAVLALAAHNGATGGSYPEE</sequence>
<dbReference type="RefSeq" id="XP_022284692.1">
    <property type="nucleotide sequence ID" value="XM_022428188.1"/>
</dbReference>
<evidence type="ECO:0000313" key="3">
    <source>
        <dbReference type="Proteomes" id="UP000078397"/>
    </source>
</evidence>
<feature type="compositionally biased region" description="Low complexity" evidence="1">
    <location>
        <begin position="161"/>
        <end position="192"/>
    </location>
</feature>
<dbReference type="GeneID" id="28844703"/>
<reference evidence="2 3" key="1">
    <citation type="journal article" date="2016" name="PLoS Pathog.">
        <title>Biosynthesis of antibiotic leucinostatins in bio-control fungus Purpureocillium lilacinum and their inhibition on phytophthora revealed by genome mining.</title>
        <authorList>
            <person name="Wang G."/>
            <person name="Liu Z."/>
            <person name="Lin R."/>
            <person name="Li E."/>
            <person name="Mao Z."/>
            <person name="Ling J."/>
            <person name="Yang Y."/>
            <person name="Yin W.B."/>
            <person name="Xie B."/>
        </authorList>
    </citation>
    <scope>NUCLEOTIDE SEQUENCE [LARGE SCALE GENOMIC DNA]</scope>
    <source>
        <strain evidence="2">170</strain>
    </source>
</reference>